<name>Q6Z428_ORYSJ</name>
<evidence type="ECO:0000313" key="1">
    <source>
        <dbReference type="EMBL" id="BAD13066.1"/>
    </source>
</evidence>
<evidence type="ECO:0000313" key="2">
    <source>
        <dbReference type="Proteomes" id="UP000000763"/>
    </source>
</evidence>
<proteinExistence type="predicted"/>
<reference evidence="2" key="2">
    <citation type="journal article" date="2008" name="Nucleic Acids Res.">
        <title>The rice annotation project database (RAP-DB): 2008 update.</title>
        <authorList>
            <consortium name="The rice annotation project (RAP)"/>
        </authorList>
    </citation>
    <scope>GENOME REANNOTATION</scope>
    <source>
        <strain evidence="2">cv. Nipponbare</strain>
    </source>
</reference>
<accession>Q6Z428</accession>
<dbReference type="Proteomes" id="UP000000763">
    <property type="component" value="Chromosome 2"/>
</dbReference>
<organism evidence="1 2">
    <name type="scientific">Oryza sativa subsp. japonica</name>
    <name type="common">Rice</name>
    <dbReference type="NCBI Taxonomy" id="39947"/>
    <lineage>
        <taxon>Eukaryota</taxon>
        <taxon>Viridiplantae</taxon>
        <taxon>Streptophyta</taxon>
        <taxon>Embryophyta</taxon>
        <taxon>Tracheophyta</taxon>
        <taxon>Spermatophyta</taxon>
        <taxon>Magnoliopsida</taxon>
        <taxon>Liliopsida</taxon>
        <taxon>Poales</taxon>
        <taxon>Poaceae</taxon>
        <taxon>BOP clade</taxon>
        <taxon>Oryzoideae</taxon>
        <taxon>Oryzeae</taxon>
        <taxon>Oryzinae</taxon>
        <taxon>Oryza</taxon>
        <taxon>Oryza sativa</taxon>
    </lineage>
</organism>
<gene>
    <name evidence="1" type="primary">P0479D12.25</name>
</gene>
<dbReference type="AlphaFoldDB" id="Q6Z428"/>
<sequence length="54" mass="6031">MDDHIPSMHNNEPNTPLVSLVIRVTFADLTTDSGGFAFRVVRVLYTDLLRTRGA</sequence>
<dbReference type="EMBL" id="AP005191">
    <property type="protein sequence ID" value="BAD13066.1"/>
    <property type="molecule type" value="Genomic_DNA"/>
</dbReference>
<reference evidence="2" key="1">
    <citation type="journal article" date="2005" name="Nature">
        <title>The map-based sequence of the rice genome.</title>
        <authorList>
            <consortium name="International rice genome sequencing project (IRGSP)"/>
            <person name="Matsumoto T."/>
            <person name="Wu J."/>
            <person name="Kanamori H."/>
            <person name="Katayose Y."/>
            <person name="Fujisawa M."/>
            <person name="Namiki N."/>
            <person name="Mizuno H."/>
            <person name="Yamamoto K."/>
            <person name="Antonio B.A."/>
            <person name="Baba T."/>
            <person name="Sakata K."/>
            <person name="Nagamura Y."/>
            <person name="Aoki H."/>
            <person name="Arikawa K."/>
            <person name="Arita K."/>
            <person name="Bito T."/>
            <person name="Chiden Y."/>
            <person name="Fujitsuka N."/>
            <person name="Fukunaka R."/>
            <person name="Hamada M."/>
            <person name="Harada C."/>
            <person name="Hayashi A."/>
            <person name="Hijishita S."/>
            <person name="Honda M."/>
            <person name="Hosokawa S."/>
            <person name="Ichikawa Y."/>
            <person name="Idonuma A."/>
            <person name="Iijima M."/>
            <person name="Ikeda M."/>
            <person name="Ikeno M."/>
            <person name="Ito K."/>
            <person name="Ito S."/>
            <person name="Ito T."/>
            <person name="Ito Y."/>
            <person name="Ito Y."/>
            <person name="Iwabuchi A."/>
            <person name="Kamiya K."/>
            <person name="Karasawa W."/>
            <person name="Kurita K."/>
            <person name="Katagiri S."/>
            <person name="Kikuta A."/>
            <person name="Kobayashi H."/>
            <person name="Kobayashi N."/>
            <person name="Machita K."/>
            <person name="Maehara T."/>
            <person name="Masukawa M."/>
            <person name="Mizubayashi T."/>
            <person name="Mukai Y."/>
            <person name="Nagasaki H."/>
            <person name="Nagata Y."/>
            <person name="Naito S."/>
            <person name="Nakashima M."/>
            <person name="Nakama Y."/>
            <person name="Nakamichi Y."/>
            <person name="Nakamura M."/>
            <person name="Meguro A."/>
            <person name="Negishi M."/>
            <person name="Ohta I."/>
            <person name="Ohta T."/>
            <person name="Okamoto M."/>
            <person name="Ono N."/>
            <person name="Saji S."/>
            <person name="Sakaguchi M."/>
            <person name="Sakai K."/>
            <person name="Shibata M."/>
            <person name="Shimokawa T."/>
            <person name="Song J."/>
            <person name="Takazaki Y."/>
            <person name="Terasawa K."/>
            <person name="Tsugane M."/>
            <person name="Tsuji K."/>
            <person name="Ueda S."/>
            <person name="Waki K."/>
            <person name="Yamagata H."/>
            <person name="Yamamoto M."/>
            <person name="Yamamoto S."/>
            <person name="Yamane H."/>
            <person name="Yoshiki S."/>
            <person name="Yoshihara R."/>
            <person name="Yukawa K."/>
            <person name="Zhong H."/>
            <person name="Yano M."/>
            <person name="Yuan Q."/>
            <person name="Ouyang S."/>
            <person name="Liu J."/>
            <person name="Jones K.M."/>
            <person name="Gansberger K."/>
            <person name="Moffat K."/>
            <person name="Hill J."/>
            <person name="Bera J."/>
            <person name="Fadrosh D."/>
            <person name="Jin S."/>
            <person name="Johri S."/>
            <person name="Kim M."/>
            <person name="Overton L."/>
            <person name="Reardon M."/>
            <person name="Tsitrin T."/>
            <person name="Vuong H."/>
            <person name="Weaver B."/>
            <person name="Ciecko A."/>
            <person name="Tallon L."/>
            <person name="Jackson J."/>
            <person name="Pai G."/>
            <person name="Aken S.V."/>
            <person name="Utterback T."/>
            <person name="Reidmuller S."/>
            <person name="Feldblyum T."/>
            <person name="Hsiao J."/>
            <person name="Zismann V."/>
            <person name="Iobst S."/>
            <person name="de Vazeille A.R."/>
            <person name="Buell C.R."/>
            <person name="Ying K."/>
            <person name="Li Y."/>
            <person name="Lu T."/>
            <person name="Huang Y."/>
            <person name="Zhao Q."/>
            <person name="Feng Q."/>
            <person name="Zhang L."/>
            <person name="Zhu J."/>
            <person name="Weng Q."/>
            <person name="Mu J."/>
            <person name="Lu Y."/>
            <person name="Fan D."/>
            <person name="Liu Y."/>
            <person name="Guan J."/>
            <person name="Zhang Y."/>
            <person name="Yu S."/>
            <person name="Liu X."/>
            <person name="Zhang Y."/>
            <person name="Hong G."/>
            <person name="Han B."/>
            <person name="Choisne N."/>
            <person name="Demange N."/>
            <person name="Orjeda G."/>
            <person name="Samain S."/>
            <person name="Cattolico L."/>
            <person name="Pelletier E."/>
            <person name="Couloux A."/>
            <person name="Segurens B."/>
            <person name="Wincker P."/>
            <person name="D'Hont A."/>
            <person name="Scarpelli C."/>
            <person name="Weissenbach J."/>
            <person name="Salanoubat M."/>
            <person name="Quetier F."/>
            <person name="Yu Y."/>
            <person name="Kim H.R."/>
            <person name="Rambo T."/>
            <person name="Currie J."/>
            <person name="Collura K."/>
            <person name="Luo M."/>
            <person name="Yang T."/>
            <person name="Ammiraju J.S.S."/>
            <person name="Engler F."/>
            <person name="Soderlund C."/>
            <person name="Wing R.A."/>
            <person name="Palmer L.E."/>
            <person name="de la Bastide M."/>
            <person name="Spiegel L."/>
            <person name="Nascimento L."/>
            <person name="Zutavern T."/>
            <person name="O'Shaughnessy A."/>
            <person name="Dike S."/>
            <person name="Dedhia N."/>
            <person name="Preston R."/>
            <person name="Balija V."/>
            <person name="McCombie W.R."/>
            <person name="Chow T."/>
            <person name="Chen H."/>
            <person name="Chung M."/>
            <person name="Chen C."/>
            <person name="Shaw J."/>
            <person name="Wu H."/>
            <person name="Hsiao K."/>
            <person name="Chao Y."/>
            <person name="Chu M."/>
            <person name="Cheng C."/>
            <person name="Hour A."/>
            <person name="Lee P."/>
            <person name="Lin S."/>
            <person name="Lin Y."/>
            <person name="Liou J."/>
            <person name="Liu S."/>
            <person name="Hsing Y."/>
            <person name="Raghuvanshi S."/>
            <person name="Mohanty A."/>
            <person name="Bharti A.K."/>
            <person name="Gaur A."/>
            <person name="Gupta V."/>
            <person name="Kumar D."/>
            <person name="Ravi V."/>
            <person name="Vij S."/>
            <person name="Kapur A."/>
            <person name="Khurana P."/>
            <person name="Khurana P."/>
            <person name="Khurana J.P."/>
            <person name="Tyagi A.K."/>
            <person name="Gaikwad K."/>
            <person name="Singh A."/>
            <person name="Dalal V."/>
            <person name="Srivastava S."/>
            <person name="Dixit A."/>
            <person name="Pal A.K."/>
            <person name="Ghazi I.A."/>
            <person name="Yadav M."/>
            <person name="Pandit A."/>
            <person name="Bhargava A."/>
            <person name="Sureshbabu K."/>
            <person name="Batra K."/>
            <person name="Sharma T.R."/>
            <person name="Mohapatra T."/>
            <person name="Singh N.K."/>
            <person name="Messing J."/>
            <person name="Nelson A.B."/>
            <person name="Fuks G."/>
            <person name="Kavchok S."/>
            <person name="Keizer G."/>
            <person name="Linton E."/>
            <person name="Llaca V."/>
            <person name="Song R."/>
            <person name="Tanyolac B."/>
            <person name="Young S."/>
            <person name="Ho-Il K."/>
            <person name="Hahn J.H."/>
            <person name="Sangsakoo G."/>
            <person name="Vanavichit A."/>
            <person name="de Mattos Luiz.A.T."/>
            <person name="Zimmer P.D."/>
            <person name="Malone G."/>
            <person name="Dellagostin O."/>
            <person name="de Oliveira A.C."/>
            <person name="Bevan M."/>
            <person name="Bancroft I."/>
            <person name="Minx P."/>
            <person name="Cordum H."/>
            <person name="Wilson R."/>
            <person name="Cheng Z."/>
            <person name="Jin W."/>
            <person name="Jiang J."/>
            <person name="Leong S.A."/>
            <person name="Iwama H."/>
            <person name="Gojobori T."/>
            <person name="Itoh T."/>
            <person name="Niimura Y."/>
            <person name="Fujii Y."/>
            <person name="Habara T."/>
            <person name="Sakai H."/>
            <person name="Sato Y."/>
            <person name="Wilson G."/>
            <person name="Kumar K."/>
            <person name="McCouch S."/>
            <person name="Juretic N."/>
            <person name="Hoen D."/>
            <person name="Wright S."/>
            <person name="Bruskiewich R."/>
            <person name="Bureau T."/>
            <person name="Miyao A."/>
            <person name="Hirochika H."/>
            <person name="Nishikawa T."/>
            <person name="Kadowaki K."/>
            <person name="Sugiura M."/>
            <person name="Burr B."/>
            <person name="Sasaki T."/>
        </authorList>
    </citation>
    <scope>NUCLEOTIDE SEQUENCE [LARGE SCALE GENOMIC DNA]</scope>
    <source>
        <strain evidence="2">cv. Nipponbare</strain>
    </source>
</reference>
<protein>
    <submittedName>
        <fullName evidence="1">Uncharacterized protein</fullName>
    </submittedName>
</protein>